<feature type="chain" id="PRO_5015906034" description="Transmembrane protein" evidence="3">
    <location>
        <begin position="18"/>
        <end position="258"/>
    </location>
</feature>
<sequence>MAFLVLILGYILAVAYGLVAPDPTPPPSLNKRQSSGVVTIWSALTSGTTVVYEAWGYTSKQTILTLGDNWGWCSIGGSCWVASDCQSGTIHFLQGTHTVICGTLGGVCGTEYLYSTLGATDRYTNPGCFSSDEVKSATYYMVSPTPTTTTPSTPTPPIITTTPPPPQPSKPVGAIVGGVIGGLALICFAVLAFFLVRRRNQQPVPTQPSVGEAEVAQKSPLPPHVDPDHTSYAGYPHSTPPQYGSAQIAPSTGRAELL</sequence>
<protein>
    <recommendedName>
        <fullName evidence="6">Transmembrane protein</fullName>
    </recommendedName>
</protein>
<evidence type="ECO:0000313" key="4">
    <source>
        <dbReference type="EMBL" id="PVH94464.1"/>
    </source>
</evidence>
<feature type="compositionally biased region" description="Polar residues" evidence="1">
    <location>
        <begin position="240"/>
        <end position="250"/>
    </location>
</feature>
<keyword evidence="2" id="KW-1133">Transmembrane helix</keyword>
<dbReference type="Proteomes" id="UP000244855">
    <property type="component" value="Unassembled WGS sequence"/>
</dbReference>
<keyword evidence="2" id="KW-0472">Membrane</keyword>
<gene>
    <name evidence="4" type="ORF">DM02DRAFT_661001</name>
</gene>
<evidence type="ECO:0000256" key="3">
    <source>
        <dbReference type="SAM" id="SignalP"/>
    </source>
</evidence>
<proteinExistence type="predicted"/>
<dbReference type="STRING" id="97972.A0A2V1DBB5"/>
<reference evidence="4 5" key="1">
    <citation type="journal article" date="2018" name="Sci. Rep.">
        <title>Comparative genomics provides insights into the lifestyle and reveals functional heterogeneity of dark septate endophytic fungi.</title>
        <authorList>
            <person name="Knapp D.G."/>
            <person name="Nemeth J.B."/>
            <person name="Barry K."/>
            <person name="Hainaut M."/>
            <person name="Henrissat B."/>
            <person name="Johnson J."/>
            <person name="Kuo A."/>
            <person name="Lim J.H.P."/>
            <person name="Lipzen A."/>
            <person name="Nolan M."/>
            <person name="Ohm R.A."/>
            <person name="Tamas L."/>
            <person name="Grigoriev I.V."/>
            <person name="Spatafora J.W."/>
            <person name="Nagy L.G."/>
            <person name="Kovacs G.M."/>
        </authorList>
    </citation>
    <scope>NUCLEOTIDE SEQUENCE [LARGE SCALE GENOMIC DNA]</scope>
    <source>
        <strain evidence="4 5">DSE2036</strain>
    </source>
</reference>
<feature type="signal peptide" evidence="3">
    <location>
        <begin position="1"/>
        <end position="17"/>
    </location>
</feature>
<dbReference type="OrthoDB" id="5421782at2759"/>
<organism evidence="4 5">
    <name type="scientific">Periconia macrospinosa</name>
    <dbReference type="NCBI Taxonomy" id="97972"/>
    <lineage>
        <taxon>Eukaryota</taxon>
        <taxon>Fungi</taxon>
        <taxon>Dikarya</taxon>
        <taxon>Ascomycota</taxon>
        <taxon>Pezizomycotina</taxon>
        <taxon>Dothideomycetes</taxon>
        <taxon>Pleosporomycetidae</taxon>
        <taxon>Pleosporales</taxon>
        <taxon>Massarineae</taxon>
        <taxon>Periconiaceae</taxon>
        <taxon>Periconia</taxon>
    </lineage>
</organism>
<feature type="transmembrane region" description="Helical" evidence="2">
    <location>
        <begin position="172"/>
        <end position="196"/>
    </location>
</feature>
<feature type="region of interest" description="Disordered" evidence="1">
    <location>
        <begin position="203"/>
        <end position="258"/>
    </location>
</feature>
<evidence type="ECO:0008006" key="6">
    <source>
        <dbReference type="Google" id="ProtNLM"/>
    </source>
</evidence>
<accession>A0A2V1DBB5</accession>
<keyword evidence="3" id="KW-0732">Signal</keyword>
<dbReference type="AlphaFoldDB" id="A0A2V1DBB5"/>
<dbReference type="EMBL" id="KZ805533">
    <property type="protein sequence ID" value="PVH94464.1"/>
    <property type="molecule type" value="Genomic_DNA"/>
</dbReference>
<keyword evidence="2" id="KW-0812">Transmembrane</keyword>
<evidence type="ECO:0000256" key="1">
    <source>
        <dbReference type="SAM" id="MobiDB-lite"/>
    </source>
</evidence>
<name>A0A2V1DBB5_9PLEO</name>
<evidence type="ECO:0000313" key="5">
    <source>
        <dbReference type="Proteomes" id="UP000244855"/>
    </source>
</evidence>
<evidence type="ECO:0000256" key="2">
    <source>
        <dbReference type="SAM" id="Phobius"/>
    </source>
</evidence>
<keyword evidence="5" id="KW-1185">Reference proteome</keyword>